<organism evidence="1">
    <name type="scientific">Anguilla anguilla</name>
    <name type="common">European freshwater eel</name>
    <name type="synonym">Muraena anguilla</name>
    <dbReference type="NCBI Taxonomy" id="7936"/>
    <lineage>
        <taxon>Eukaryota</taxon>
        <taxon>Metazoa</taxon>
        <taxon>Chordata</taxon>
        <taxon>Craniata</taxon>
        <taxon>Vertebrata</taxon>
        <taxon>Euteleostomi</taxon>
        <taxon>Actinopterygii</taxon>
        <taxon>Neopterygii</taxon>
        <taxon>Teleostei</taxon>
        <taxon>Anguilliformes</taxon>
        <taxon>Anguillidae</taxon>
        <taxon>Anguilla</taxon>
    </lineage>
</organism>
<protein>
    <submittedName>
        <fullName evidence="1">Uncharacterized protein</fullName>
    </submittedName>
</protein>
<accession>A0A0E9Q4Y1</accession>
<reference evidence="1" key="2">
    <citation type="journal article" date="2015" name="Fish Shellfish Immunol.">
        <title>Early steps in the European eel (Anguilla anguilla)-Vibrio vulnificus interaction in the gills: Role of the RtxA13 toxin.</title>
        <authorList>
            <person name="Callol A."/>
            <person name="Pajuelo D."/>
            <person name="Ebbesson L."/>
            <person name="Teles M."/>
            <person name="MacKenzie S."/>
            <person name="Amaro C."/>
        </authorList>
    </citation>
    <scope>NUCLEOTIDE SEQUENCE</scope>
</reference>
<evidence type="ECO:0000313" key="1">
    <source>
        <dbReference type="EMBL" id="JAH11390.1"/>
    </source>
</evidence>
<dbReference type="EMBL" id="GBXM01097187">
    <property type="protein sequence ID" value="JAH11390.1"/>
    <property type="molecule type" value="Transcribed_RNA"/>
</dbReference>
<name>A0A0E9Q4Y1_ANGAN</name>
<reference evidence="1" key="1">
    <citation type="submission" date="2014-11" db="EMBL/GenBank/DDBJ databases">
        <authorList>
            <person name="Amaro Gonzalez C."/>
        </authorList>
    </citation>
    <scope>NUCLEOTIDE SEQUENCE</scope>
</reference>
<dbReference type="AlphaFoldDB" id="A0A0E9Q4Y1"/>
<proteinExistence type="predicted"/>
<sequence>MKLSLIAIQKKNTYSSYDISLSAISLNVLDI</sequence>